<dbReference type="InterPro" id="IPR036737">
    <property type="entry name" value="OmpA-like_sf"/>
</dbReference>
<dbReference type="PANTHER" id="PTHR30329">
    <property type="entry name" value="STATOR ELEMENT OF FLAGELLAR MOTOR COMPLEX"/>
    <property type="match status" value="1"/>
</dbReference>
<dbReference type="Proteomes" id="UP000620559">
    <property type="component" value="Unassembled WGS sequence"/>
</dbReference>
<dbReference type="GO" id="GO:0016020">
    <property type="term" value="C:membrane"/>
    <property type="evidence" value="ECO:0007669"/>
    <property type="project" value="UniProtKB-UniRule"/>
</dbReference>
<comment type="caution">
    <text evidence="4">The sequence shown here is derived from an EMBL/GenBank/DDBJ whole genome shotgun (WGS) entry which is preliminary data.</text>
</comment>
<dbReference type="Pfam" id="PF00691">
    <property type="entry name" value="OmpA"/>
    <property type="match status" value="1"/>
</dbReference>
<feature type="transmembrane region" description="Helical" evidence="2">
    <location>
        <begin position="28"/>
        <end position="48"/>
    </location>
</feature>
<evidence type="ECO:0000313" key="4">
    <source>
        <dbReference type="EMBL" id="MBE9211627.1"/>
    </source>
</evidence>
<keyword evidence="5" id="KW-1185">Reference proteome</keyword>
<name>A0A8J7JYG4_9CYAN</name>
<sequence length="232" mass="26195">MHDYFKEELEAETIEEDDASTYLSIGDLMSGLVMFFSLLFITTLLQIAEKDAPKRVVIGEIVGQMKKNNINVKVNPDTGDVSIEESILFSQGSAELKPKGKVFLSKFIPVYSGVIFSKPEFSTEVSRVVVEGHTSSEGEDQINLQLSLKRSSSVAEYIFSQMSFSTKSNLQQKFIAAGRGEIEADQTSNNPEDRKVIFRLQFGSDEFIEKYRTDSNLSEKRIYLKEKSKEKQ</sequence>
<dbReference type="InterPro" id="IPR006665">
    <property type="entry name" value="OmpA-like"/>
</dbReference>
<dbReference type="Gene3D" id="3.30.1330.60">
    <property type="entry name" value="OmpA-like domain"/>
    <property type="match status" value="1"/>
</dbReference>
<feature type="domain" description="OmpA-like" evidence="3">
    <location>
        <begin position="76"/>
        <end position="204"/>
    </location>
</feature>
<keyword evidence="2" id="KW-0812">Transmembrane</keyword>
<keyword evidence="1 2" id="KW-0472">Membrane</keyword>
<dbReference type="PANTHER" id="PTHR30329:SF21">
    <property type="entry name" value="LIPOPROTEIN YIAD-RELATED"/>
    <property type="match status" value="1"/>
</dbReference>
<dbReference type="RefSeq" id="WP_193916765.1">
    <property type="nucleotide sequence ID" value="NZ_JADEWL010000005.1"/>
</dbReference>
<dbReference type="SUPFAM" id="SSF103088">
    <property type="entry name" value="OmpA-like"/>
    <property type="match status" value="1"/>
</dbReference>
<dbReference type="EMBL" id="JADEWL010000005">
    <property type="protein sequence ID" value="MBE9211627.1"/>
    <property type="molecule type" value="Genomic_DNA"/>
</dbReference>
<evidence type="ECO:0000259" key="3">
    <source>
        <dbReference type="PROSITE" id="PS51123"/>
    </source>
</evidence>
<proteinExistence type="predicted"/>
<keyword evidence="2" id="KW-1133">Transmembrane helix</keyword>
<evidence type="ECO:0000256" key="2">
    <source>
        <dbReference type="SAM" id="Phobius"/>
    </source>
</evidence>
<reference evidence="4" key="1">
    <citation type="submission" date="2020-10" db="EMBL/GenBank/DDBJ databases">
        <authorList>
            <person name="Castelo-Branco R."/>
            <person name="Eusebio N."/>
            <person name="Adriana R."/>
            <person name="Vieira A."/>
            <person name="Brugerolle De Fraissinette N."/>
            <person name="Rezende De Castro R."/>
            <person name="Schneider M.P."/>
            <person name="Vasconcelos V."/>
            <person name="Leao P.N."/>
        </authorList>
    </citation>
    <scope>NUCLEOTIDE SEQUENCE</scope>
    <source>
        <strain evidence="4">LEGE 06105</strain>
    </source>
</reference>
<dbReference type="InterPro" id="IPR050330">
    <property type="entry name" value="Bact_OuterMem_StrucFunc"/>
</dbReference>
<accession>A0A8J7JYG4</accession>
<dbReference type="PROSITE" id="PS51123">
    <property type="entry name" value="OMPA_2"/>
    <property type="match status" value="1"/>
</dbReference>
<evidence type="ECO:0000256" key="1">
    <source>
        <dbReference type="PROSITE-ProRule" id="PRU00473"/>
    </source>
</evidence>
<dbReference type="AlphaFoldDB" id="A0A8J7JYG4"/>
<evidence type="ECO:0000313" key="5">
    <source>
        <dbReference type="Proteomes" id="UP000620559"/>
    </source>
</evidence>
<protein>
    <submittedName>
        <fullName evidence="4">OmpA family protein</fullName>
    </submittedName>
</protein>
<gene>
    <name evidence="4" type="ORF">IQ247_02665</name>
</gene>
<organism evidence="4 5">
    <name type="scientific">Plectonema cf. radiosum LEGE 06105</name>
    <dbReference type="NCBI Taxonomy" id="945769"/>
    <lineage>
        <taxon>Bacteria</taxon>
        <taxon>Bacillati</taxon>
        <taxon>Cyanobacteriota</taxon>
        <taxon>Cyanophyceae</taxon>
        <taxon>Oscillatoriophycideae</taxon>
        <taxon>Oscillatoriales</taxon>
        <taxon>Microcoleaceae</taxon>
        <taxon>Plectonema</taxon>
    </lineage>
</organism>